<dbReference type="RefSeq" id="WP_015685576.1">
    <property type="nucleotide sequence ID" value="NC_017082.1"/>
</dbReference>
<dbReference type="AlphaFoldDB" id="A0AAI8MD31"/>
<protein>
    <submittedName>
        <fullName evidence="2">Uncharacterized protein</fullName>
    </submittedName>
</protein>
<name>A0AAI8MD31_9BRAD</name>
<evidence type="ECO:0000313" key="3">
    <source>
        <dbReference type="Proteomes" id="UP000007886"/>
    </source>
</evidence>
<organism evidence="2 3">
    <name type="scientific">Bradyrhizobium cosmicum</name>
    <dbReference type="NCBI Taxonomy" id="1404864"/>
    <lineage>
        <taxon>Bacteria</taxon>
        <taxon>Pseudomonadati</taxon>
        <taxon>Pseudomonadota</taxon>
        <taxon>Alphaproteobacteria</taxon>
        <taxon>Hyphomicrobiales</taxon>
        <taxon>Nitrobacteraceae</taxon>
        <taxon>Bradyrhizobium</taxon>
    </lineage>
</organism>
<accession>A0AAI8MD31</accession>
<dbReference type="Proteomes" id="UP000007886">
    <property type="component" value="Chromosome"/>
</dbReference>
<feature type="chain" id="PRO_5042514750" evidence="1">
    <location>
        <begin position="20"/>
        <end position="82"/>
    </location>
</feature>
<dbReference type="EMBL" id="AP012279">
    <property type="protein sequence ID" value="BAL76274.1"/>
    <property type="molecule type" value="Genomic_DNA"/>
</dbReference>
<sequence length="82" mass="8775">MKMLIVVLALGTFAQSAVAKEPDCRIIESTSGRLACYDAAFPPKAKQPTVVESDAARAAYKDPFVAEEARTAAKLKNICRGC</sequence>
<evidence type="ECO:0000256" key="1">
    <source>
        <dbReference type="SAM" id="SignalP"/>
    </source>
</evidence>
<feature type="signal peptide" evidence="1">
    <location>
        <begin position="1"/>
        <end position="19"/>
    </location>
</feature>
<reference evidence="2 3" key="1">
    <citation type="journal article" date="2012" name="Microbes Environ.">
        <title>Complete genome sequence of Bradyrhizobium sp. S23321: insights into symbiosis evolution in soil oligotrophs.</title>
        <authorList>
            <person name="Okubo T."/>
            <person name="Tsukui T."/>
            <person name="Maita H."/>
            <person name="Okamoto S."/>
            <person name="Oshima K."/>
            <person name="Fujisawa T."/>
            <person name="Saito A."/>
            <person name="Futamata H."/>
            <person name="Hattori R."/>
            <person name="Shimomura Y."/>
            <person name="Haruta S."/>
            <person name="Morimoto S."/>
            <person name="Wang Y."/>
            <person name="Sakai Y."/>
            <person name="Hattori M."/>
            <person name="Aizawa S."/>
            <person name="Nagashima K.V.P."/>
            <person name="Masuda S."/>
            <person name="Hattori T."/>
            <person name="Yamashita A."/>
            <person name="Bao Z."/>
            <person name="Hayatsu M."/>
            <person name="Kajiya-Kanegae H."/>
            <person name="Yoshinaga I."/>
            <person name="Sakamoto K."/>
            <person name="Toyota K."/>
            <person name="Nakao M."/>
            <person name="Kohara M."/>
            <person name="Anda M."/>
            <person name="Niwa R."/>
            <person name="Jung-Hwan P."/>
            <person name="Sameshima-Saito R."/>
            <person name="Tokuda S."/>
            <person name="Yamamoto S."/>
            <person name="Yamamoto S."/>
            <person name="Yokoyama T."/>
            <person name="Akutsu T."/>
            <person name="Nakamura Y."/>
            <person name="Nakahira-Yanaka Y."/>
            <person name="Takada Hoshino Y."/>
            <person name="Hirakawa H."/>
            <person name="Mitsui H."/>
            <person name="Terasawa K."/>
            <person name="Itakura M."/>
            <person name="Sato S."/>
            <person name="Ikeda-Ohtsubo W."/>
            <person name="Sakakura N."/>
            <person name="Kaminuma E."/>
            <person name="Minamisawa K."/>
        </authorList>
    </citation>
    <scope>NUCLEOTIDE SEQUENCE [LARGE SCALE GENOMIC DNA]</scope>
    <source>
        <strain evidence="2 3">S23321</strain>
    </source>
</reference>
<gene>
    <name evidence="2" type="ORF">S23_30680</name>
</gene>
<evidence type="ECO:0000313" key="2">
    <source>
        <dbReference type="EMBL" id="BAL76274.1"/>
    </source>
</evidence>
<keyword evidence="3" id="KW-1185">Reference proteome</keyword>
<dbReference type="KEGG" id="brs:S23_30680"/>
<proteinExistence type="predicted"/>
<keyword evidence="1" id="KW-0732">Signal</keyword>